<comment type="subcellular location">
    <subcellularLocation>
        <location evidence="1">Membrane</location>
        <topology evidence="1">Multi-pass membrane protein</topology>
    </subcellularLocation>
</comment>
<keyword evidence="7" id="KW-0436">Ligase</keyword>
<feature type="transmembrane region" description="Helical" evidence="5">
    <location>
        <begin position="36"/>
        <end position="55"/>
    </location>
</feature>
<dbReference type="PANTHER" id="PTHR37422:SF13">
    <property type="entry name" value="LIPOPOLYSACCHARIDE BIOSYNTHESIS PROTEIN PA4999-RELATED"/>
    <property type="match status" value="1"/>
</dbReference>
<name>A0A9X2L3K4_9BACT</name>
<evidence type="ECO:0000256" key="3">
    <source>
        <dbReference type="ARBA" id="ARBA00022989"/>
    </source>
</evidence>
<dbReference type="AlphaFoldDB" id="A0A9X2L3K4"/>
<evidence type="ECO:0000256" key="4">
    <source>
        <dbReference type="ARBA" id="ARBA00023136"/>
    </source>
</evidence>
<evidence type="ECO:0000313" key="7">
    <source>
        <dbReference type="EMBL" id="MCP9291590.1"/>
    </source>
</evidence>
<feature type="transmembrane region" description="Helical" evidence="5">
    <location>
        <begin position="331"/>
        <end position="352"/>
    </location>
</feature>
<proteinExistence type="predicted"/>
<accession>A0A9X2L3K4</accession>
<keyword evidence="3 5" id="KW-1133">Transmembrane helix</keyword>
<feature type="transmembrane region" description="Helical" evidence="5">
    <location>
        <begin position="94"/>
        <end position="112"/>
    </location>
</feature>
<evidence type="ECO:0000256" key="1">
    <source>
        <dbReference type="ARBA" id="ARBA00004141"/>
    </source>
</evidence>
<dbReference type="Pfam" id="PF04932">
    <property type="entry name" value="Wzy_C"/>
    <property type="match status" value="1"/>
</dbReference>
<reference evidence="7" key="1">
    <citation type="submission" date="2022-06" db="EMBL/GenBank/DDBJ databases">
        <title>Gracilimonas sp. CAU 1638 isolated from sea sediment.</title>
        <authorList>
            <person name="Kim W."/>
        </authorList>
    </citation>
    <scope>NUCLEOTIDE SEQUENCE</scope>
    <source>
        <strain evidence="7">CAU 1638</strain>
    </source>
</reference>
<comment type="caution">
    <text evidence="7">The sequence shown here is derived from an EMBL/GenBank/DDBJ whole genome shotgun (WGS) entry which is preliminary data.</text>
</comment>
<keyword evidence="4 5" id="KW-0472">Membrane</keyword>
<dbReference type="EMBL" id="JANDBC010000001">
    <property type="protein sequence ID" value="MCP9291590.1"/>
    <property type="molecule type" value="Genomic_DNA"/>
</dbReference>
<feature type="transmembrane region" description="Helical" evidence="5">
    <location>
        <begin position="201"/>
        <end position="234"/>
    </location>
</feature>
<protein>
    <submittedName>
        <fullName evidence="7">O-antigen ligase family protein</fullName>
    </submittedName>
</protein>
<dbReference type="Proteomes" id="UP001139125">
    <property type="component" value="Unassembled WGS sequence"/>
</dbReference>
<dbReference type="GO" id="GO:0016874">
    <property type="term" value="F:ligase activity"/>
    <property type="evidence" value="ECO:0007669"/>
    <property type="project" value="UniProtKB-KW"/>
</dbReference>
<evidence type="ECO:0000259" key="6">
    <source>
        <dbReference type="Pfam" id="PF04932"/>
    </source>
</evidence>
<feature type="transmembrane region" description="Helical" evidence="5">
    <location>
        <begin position="67"/>
        <end position="88"/>
    </location>
</feature>
<dbReference type="InterPro" id="IPR007016">
    <property type="entry name" value="O-antigen_ligase-rel_domated"/>
</dbReference>
<evidence type="ECO:0000313" key="8">
    <source>
        <dbReference type="Proteomes" id="UP001139125"/>
    </source>
</evidence>
<feature type="transmembrane region" description="Helical" evidence="5">
    <location>
        <begin position="172"/>
        <end position="189"/>
    </location>
</feature>
<feature type="transmembrane region" description="Helical" evidence="5">
    <location>
        <begin position="394"/>
        <end position="414"/>
    </location>
</feature>
<gene>
    <name evidence="7" type="ORF">NM125_08350</name>
</gene>
<organism evidence="7 8">
    <name type="scientific">Gracilimonas sediminicola</name>
    <dbReference type="NCBI Taxonomy" id="2952158"/>
    <lineage>
        <taxon>Bacteria</taxon>
        <taxon>Pseudomonadati</taxon>
        <taxon>Balneolota</taxon>
        <taxon>Balneolia</taxon>
        <taxon>Balneolales</taxon>
        <taxon>Balneolaceae</taxon>
        <taxon>Gracilimonas</taxon>
    </lineage>
</organism>
<dbReference type="InterPro" id="IPR051533">
    <property type="entry name" value="WaaL-like"/>
</dbReference>
<keyword evidence="8" id="KW-1185">Reference proteome</keyword>
<feature type="transmembrane region" description="Helical" evidence="5">
    <location>
        <begin position="283"/>
        <end position="311"/>
    </location>
</feature>
<evidence type="ECO:0000256" key="2">
    <source>
        <dbReference type="ARBA" id="ARBA00022692"/>
    </source>
</evidence>
<feature type="domain" description="O-antigen ligase-related" evidence="6">
    <location>
        <begin position="206"/>
        <end position="347"/>
    </location>
</feature>
<keyword evidence="2 5" id="KW-0812">Transmembrane</keyword>
<dbReference type="GO" id="GO:0016020">
    <property type="term" value="C:membrane"/>
    <property type="evidence" value="ECO:0007669"/>
    <property type="project" value="UniProtKB-SubCell"/>
</dbReference>
<feature type="transmembrane region" description="Helical" evidence="5">
    <location>
        <begin position="124"/>
        <end position="145"/>
    </location>
</feature>
<evidence type="ECO:0000256" key="5">
    <source>
        <dbReference type="SAM" id="Phobius"/>
    </source>
</evidence>
<feature type="transmembrane region" description="Helical" evidence="5">
    <location>
        <begin position="7"/>
        <end position="30"/>
    </location>
</feature>
<dbReference type="PANTHER" id="PTHR37422">
    <property type="entry name" value="TEICHURONIC ACID BIOSYNTHESIS PROTEIN TUAE"/>
    <property type="match status" value="1"/>
</dbReference>
<sequence>MLTIDRLFNGVVLVAPLVVGALFTGVFLVAEDGSSVLPITFFQIALIFSLVIFLAKKLIQGDVTIDVYGLEVLYALFVGLIFLSIVYTPDREEALFYVFRFIALIIMTYIVYGSINSFEQLKKICFIIIGAALLVGAYNLLQVYINPEIAAFNYAGQGQKLMRSSGGALDPNIFASNYFLPIMILMGFFSKEKSFFKRLVLFGFIGLLIGSVLLTYSRSSWVAIAIGTFVIIYYTKNYRIIVYMMVAFLIAIALSETVRQLAFSFLERFINIFAGSSEDSSKYRILLGVTAIYMILDSYLMGVGFQGFSTVFKTYHPPETTLGIYQPHNQFYSVFAELGIIGFILFIGILYVIWKTSTQTINDMPKGSSKRIISVSLFATFIAYLVFYNFLGGMYYNSILFIVIGLIFVSNKFIETSASTQTNLETT</sequence>
<dbReference type="RefSeq" id="WP_255134454.1">
    <property type="nucleotide sequence ID" value="NZ_JANDBC010000001.1"/>
</dbReference>
<feature type="transmembrane region" description="Helical" evidence="5">
    <location>
        <begin position="240"/>
        <end position="262"/>
    </location>
</feature>